<dbReference type="InterPro" id="IPR010359">
    <property type="entry name" value="IrrE_HExxH"/>
</dbReference>
<protein>
    <recommendedName>
        <fullName evidence="1">IrrE N-terminal-like domain-containing protein</fullName>
    </recommendedName>
</protein>
<dbReference type="EMBL" id="AEPW01000001">
    <property type="protein sequence ID" value="EFU78033.1"/>
    <property type="molecule type" value="Genomic_DNA"/>
</dbReference>
<dbReference type="InterPro" id="IPR052345">
    <property type="entry name" value="Rad_response_metalloprotease"/>
</dbReference>
<dbReference type="Proteomes" id="UP000003434">
    <property type="component" value="Unassembled WGS sequence"/>
</dbReference>
<gene>
    <name evidence="2" type="ORF">HMPREF0381_0034</name>
</gene>
<dbReference type="AlphaFoldDB" id="E6LJ99"/>
<accession>E6LJ99</accession>
<evidence type="ECO:0000313" key="3">
    <source>
        <dbReference type="Proteomes" id="UP000003434"/>
    </source>
</evidence>
<reference evidence="2 3" key="1">
    <citation type="submission" date="2010-12" db="EMBL/GenBank/DDBJ databases">
        <authorList>
            <person name="Muzny D."/>
            <person name="Qin X."/>
            <person name="Deng J."/>
            <person name="Jiang H."/>
            <person name="Liu Y."/>
            <person name="Qu J."/>
            <person name="Song X.-Z."/>
            <person name="Zhang L."/>
            <person name="Thornton R."/>
            <person name="Coyle M."/>
            <person name="Francisco L."/>
            <person name="Jackson L."/>
            <person name="Javaid M."/>
            <person name="Korchina V."/>
            <person name="Kovar C."/>
            <person name="Mata R."/>
            <person name="Mathew T."/>
            <person name="Ngo R."/>
            <person name="Nguyen L."/>
            <person name="Nguyen N."/>
            <person name="Okwuonu G."/>
            <person name="Ongeri F."/>
            <person name="Pham C."/>
            <person name="Simmons D."/>
            <person name="Wilczek-Boney K."/>
            <person name="Hale W."/>
            <person name="Jakkamsetti A."/>
            <person name="Pham P."/>
            <person name="Ruth R."/>
            <person name="San Lucas F."/>
            <person name="Warren J."/>
            <person name="Zhang J."/>
            <person name="Zhao Z."/>
            <person name="Zhou C."/>
            <person name="Zhu D."/>
            <person name="Lee S."/>
            <person name="Bess C."/>
            <person name="Blankenburg K."/>
            <person name="Forbes L."/>
            <person name="Fu Q."/>
            <person name="Gubbala S."/>
            <person name="Hirani K."/>
            <person name="Jayaseelan J.C."/>
            <person name="Lara F."/>
            <person name="Munidasa M."/>
            <person name="Palculict T."/>
            <person name="Patil S."/>
            <person name="Pu L.-L."/>
            <person name="Saada N."/>
            <person name="Tang L."/>
            <person name="Weissenberger G."/>
            <person name="Zhu Y."/>
            <person name="Hemphill L."/>
            <person name="Shang Y."/>
            <person name="Youmans B."/>
            <person name="Ayvaz T."/>
            <person name="Ross M."/>
            <person name="Santibanez J."/>
            <person name="Aqrawi P."/>
            <person name="Gross S."/>
            <person name="Joshi V."/>
            <person name="Fowler G."/>
            <person name="Nazareth L."/>
            <person name="Reid J."/>
            <person name="Worley K."/>
            <person name="Petrosino J."/>
            <person name="Highlander S."/>
            <person name="Gibbs R."/>
        </authorList>
    </citation>
    <scope>NUCLEOTIDE SEQUENCE [LARGE SCALE GENOMIC DNA]</scope>
    <source>
        <strain evidence="2 3">DSM 3986</strain>
    </source>
</reference>
<dbReference type="eggNOG" id="COG2856">
    <property type="taxonomic scope" value="Bacteria"/>
</dbReference>
<dbReference type="Pfam" id="PF06114">
    <property type="entry name" value="Peptidase_M78"/>
    <property type="match status" value="1"/>
</dbReference>
<evidence type="ECO:0000259" key="1">
    <source>
        <dbReference type="Pfam" id="PF06114"/>
    </source>
</evidence>
<dbReference type="HOGENOM" id="CLU_057454_1_0_9"/>
<sequence>MKGGVLMSGVSVKVNPTILNWLMQKAQQSNVGSSVTDLIKKWISGEEEPTFSQIETVSKKTNIPFGYFFLEKPPIEDCKIVNFRTVDSISIQNPSRDLIDTVDMMSGVQEWMAEYNKDNGASRYEFVESIKITDGLIHASNTIRKGLNLNPNWFESFRNAKEAFNSLRNTISDLGIIVMMNGIVGNNTHRTLNVSEFRAFALTDPYAPLIFINSRDTDNGKLFSLLHELVHVFIGKDDFYNDTHGVSQKVSKEEQFCNAVAAEILVPDSAFIAEWSKQNGNIETIICALEKKFICSRFTLLIKAFNTGKIGKIEFNRFLNLFQEQFEVMQNQKQDRASDGGDFYRTLSTKWDKKVIQAMYSSAQSGRNQYRDVYRLTNTTGKTFHELVRKVGVV</sequence>
<dbReference type="PANTHER" id="PTHR43236">
    <property type="entry name" value="ANTITOXIN HIGA1"/>
    <property type="match status" value="1"/>
</dbReference>
<organism evidence="2 3">
    <name type="scientific">Lachnoanaerobaculum saburreum DSM 3986</name>
    <dbReference type="NCBI Taxonomy" id="887325"/>
    <lineage>
        <taxon>Bacteria</taxon>
        <taxon>Bacillati</taxon>
        <taxon>Bacillota</taxon>
        <taxon>Clostridia</taxon>
        <taxon>Lachnospirales</taxon>
        <taxon>Lachnospiraceae</taxon>
        <taxon>Lachnoanaerobaculum</taxon>
    </lineage>
</organism>
<dbReference type="Gene3D" id="1.10.10.2910">
    <property type="match status" value="1"/>
</dbReference>
<feature type="domain" description="IrrE N-terminal-like" evidence="1">
    <location>
        <begin position="203"/>
        <end position="297"/>
    </location>
</feature>
<dbReference type="PANTHER" id="PTHR43236:SF2">
    <property type="entry name" value="BLL0069 PROTEIN"/>
    <property type="match status" value="1"/>
</dbReference>
<comment type="caution">
    <text evidence="2">The sequence shown here is derived from an EMBL/GenBank/DDBJ whole genome shotgun (WGS) entry which is preliminary data.</text>
</comment>
<name>E6LJ99_9FIRM</name>
<evidence type="ECO:0000313" key="2">
    <source>
        <dbReference type="EMBL" id="EFU78033.1"/>
    </source>
</evidence>
<proteinExistence type="predicted"/>
<dbReference type="RefSeq" id="WP_008749807.1">
    <property type="nucleotide sequence ID" value="NZ_GL622296.1"/>
</dbReference>